<sequence>MLELIFIGDVKSVLGIIAGIIALLAYVVYVVSIFRGKSKPNRVTWWIWAFMGLVLALSYKFSGADNTVWVPYVEFLGPLTIAILSIKYGEGTLENKTDLYCFLGAVLSIILWIIFDSPVIALVTNLAIDSFAIVPTIKKSYLRPEGEDFWAWFGTGMADTLNMFAVERFTFAILVYPIYMLVSDLIIIFILLLRKKNIIKDTSFLTKRD</sequence>
<evidence type="ECO:0000256" key="1">
    <source>
        <dbReference type="SAM" id="Phobius"/>
    </source>
</evidence>
<evidence type="ECO:0000313" key="3">
    <source>
        <dbReference type="Proteomes" id="UP000177112"/>
    </source>
</evidence>
<evidence type="ECO:0000313" key="2">
    <source>
        <dbReference type="EMBL" id="OGI71076.1"/>
    </source>
</evidence>
<keyword evidence="1" id="KW-1133">Transmembrane helix</keyword>
<keyword evidence="1" id="KW-0472">Membrane</keyword>
<feature type="transmembrane region" description="Helical" evidence="1">
    <location>
        <begin position="43"/>
        <end position="62"/>
    </location>
</feature>
<feature type="transmembrane region" description="Helical" evidence="1">
    <location>
        <begin position="169"/>
        <end position="193"/>
    </location>
</feature>
<feature type="transmembrane region" description="Helical" evidence="1">
    <location>
        <begin position="68"/>
        <end position="86"/>
    </location>
</feature>
<gene>
    <name evidence="2" type="ORF">A3B84_02960</name>
</gene>
<name>A0A1F6VNE0_9BACT</name>
<keyword evidence="1" id="KW-0812">Transmembrane</keyword>
<proteinExistence type="predicted"/>
<dbReference type="EMBL" id="MFTY01000020">
    <property type="protein sequence ID" value="OGI71076.1"/>
    <property type="molecule type" value="Genomic_DNA"/>
</dbReference>
<accession>A0A1F6VNE0</accession>
<feature type="transmembrane region" description="Helical" evidence="1">
    <location>
        <begin position="98"/>
        <end position="115"/>
    </location>
</feature>
<dbReference type="STRING" id="1801748.A3B84_02960"/>
<reference evidence="2 3" key="1">
    <citation type="journal article" date="2016" name="Nat. Commun.">
        <title>Thousands of microbial genomes shed light on interconnected biogeochemical processes in an aquifer system.</title>
        <authorList>
            <person name="Anantharaman K."/>
            <person name="Brown C.T."/>
            <person name="Hug L.A."/>
            <person name="Sharon I."/>
            <person name="Castelle C.J."/>
            <person name="Probst A.J."/>
            <person name="Thomas B.C."/>
            <person name="Singh A."/>
            <person name="Wilkins M.J."/>
            <person name="Karaoz U."/>
            <person name="Brodie E.L."/>
            <person name="Williams K.H."/>
            <person name="Hubbard S.S."/>
            <person name="Banfield J.F."/>
        </authorList>
    </citation>
    <scope>NUCLEOTIDE SEQUENCE [LARGE SCALE GENOMIC DNA]</scope>
</reference>
<dbReference type="AlphaFoldDB" id="A0A1F6VNE0"/>
<organism evidence="2 3">
    <name type="scientific">Candidatus Nomurabacteria bacterium RIFCSPHIGHO2_02_FULL_35_13</name>
    <dbReference type="NCBI Taxonomy" id="1801748"/>
    <lineage>
        <taxon>Bacteria</taxon>
        <taxon>Candidatus Nomuraibacteriota</taxon>
    </lineage>
</organism>
<protein>
    <submittedName>
        <fullName evidence="2">Uncharacterized protein</fullName>
    </submittedName>
</protein>
<dbReference type="Proteomes" id="UP000177112">
    <property type="component" value="Unassembled WGS sequence"/>
</dbReference>
<feature type="transmembrane region" description="Helical" evidence="1">
    <location>
        <begin position="12"/>
        <end position="31"/>
    </location>
</feature>
<comment type="caution">
    <text evidence="2">The sequence shown here is derived from an EMBL/GenBank/DDBJ whole genome shotgun (WGS) entry which is preliminary data.</text>
</comment>